<dbReference type="EMBL" id="CP159289">
    <property type="protein sequence ID" value="XCH24241.1"/>
    <property type="molecule type" value="Genomic_DNA"/>
</dbReference>
<name>A0AAU8FJ54_9BACT</name>
<feature type="domain" description="DUF6883" evidence="1">
    <location>
        <begin position="3"/>
        <end position="41"/>
    </location>
</feature>
<evidence type="ECO:0000313" key="2">
    <source>
        <dbReference type="EMBL" id="XCH24241.1"/>
    </source>
</evidence>
<evidence type="ECO:0000259" key="1">
    <source>
        <dbReference type="Pfam" id="PF21814"/>
    </source>
</evidence>
<reference evidence="2" key="1">
    <citation type="submission" date="2024-06" db="EMBL/GenBank/DDBJ databases">
        <title>Sequencing and assembly of the genome of Dyadobacter sp. strain 676, a symbiont of Cyamopsis tetragonoloba.</title>
        <authorList>
            <person name="Guro P."/>
            <person name="Sazanova A."/>
            <person name="Kuznetsova I."/>
            <person name="Belimov A."/>
            <person name="Safronova V."/>
        </authorList>
    </citation>
    <scope>NUCLEOTIDE SEQUENCE</scope>
    <source>
        <strain evidence="2">676</strain>
    </source>
</reference>
<proteinExistence type="predicted"/>
<gene>
    <name evidence="2" type="ORF">ABV298_28700</name>
</gene>
<accession>A0AAU8FJ54</accession>
<dbReference type="RefSeq" id="WP_353719562.1">
    <property type="nucleotide sequence ID" value="NZ_CP159289.1"/>
</dbReference>
<dbReference type="AlphaFoldDB" id="A0AAU8FJ54"/>
<protein>
    <submittedName>
        <fullName evidence="2">DUF6883 domain-containing protein</fullName>
    </submittedName>
</protein>
<organism evidence="2">
    <name type="scientific">Dyadobacter sp. 676</name>
    <dbReference type="NCBI Taxonomy" id="3088362"/>
    <lineage>
        <taxon>Bacteria</taxon>
        <taxon>Pseudomonadati</taxon>
        <taxon>Bacteroidota</taxon>
        <taxon>Cytophagia</taxon>
        <taxon>Cytophagales</taxon>
        <taxon>Spirosomataceae</taxon>
        <taxon>Dyadobacter</taxon>
    </lineage>
</organism>
<dbReference type="InterPro" id="IPR049250">
    <property type="entry name" value="DUF6883"/>
</dbReference>
<dbReference type="Pfam" id="PF21814">
    <property type="entry name" value="DUF6883"/>
    <property type="match status" value="1"/>
</dbReference>
<sequence length="56" mass="6326">MTRLPNTPKAIVPVSKVEGYLLNFEHFEGKTKAMFFRKFGDEIAQTCKAPDVAESH</sequence>